<organism evidence="1 2">
    <name type="scientific">Pandoraea horticolens</name>
    <dbReference type="NCBI Taxonomy" id="2508298"/>
    <lineage>
        <taxon>Bacteria</taxon>
        <taxon>Pseudomonadati</taxon>
        <taxon>Pseudomonadota</taxon>
        <taxon>Betaproteobacteria</taxon>
        <taxon>Burkholderiales</taxon>
        <taxon>Burkholderiaceae</taxon>
        <taxon>Pandoraea</taxon>
    </lineage>
</organism>
<evidence type="ECO:0000313" key="2">
    <source>
        <dbReference type="Proteomes" id="UP000343317"/>
    </source>
</evidence>
<proteinExistence type="predicted"/>
<gene>
    <name evidence="1" type="ORF">PHO31112_00748</name>
</gene>
<dbReference type="EMBL" id="CABPSM010000002">
    <property type="protein sequence ID" value="VVD74257.1"/>
    <property type="molecule type" value="Genomic_DNA"/>
</dbReference>
<sequence>MSDLNTVTFDATTHQLVPKEPTDLMIKVGQSHMWPGDSYAAMLAAAPTPAAQSADHSGAPTEKVSNHVADVRNMVAAQSAGQEAIYQARVYGGWDDVSHAEFERIKDRPKRIVYAAPVNASKPVAIRYPDECIPQKDDSSFEFAFGWNSAIVRFKAMNAAPVNGGERVQWWLADIDMHGNPTLSDGAHSDRAGADKAAYLHAALGLKHDRKFAVARVELFEPKPSANALKLAALTSPEKEQK</sequence>
<accession>A0A5E4SF25</accession>
<name>A0A5E4SF25_9BURK</name>
<dbReference type="RefSeq" id="WP_150619296.1">
    <property type="nucleotide sequence ID" value="NZ_CABPSM010000002.1"/>
</dbReference>
<dbReference type="Proteomes" id="UP000343317">
    <property type="component" value="Unassembled WGS sequence"/>
</dbReference>
<keyword evidence="2" id="KW-1185">Reference proteome</keyword>
<dbReference type="AlphaFoldDB" id="A0A5E4SF25"/>
<protein>
    <submittedName>
        <fullName evidence="1">Uncharacterized protein</fullName>
    </submittedName>
</protein>
<evidence type="ECO:0000313" key="1">
    <source>
        <dbReference type="EMBL" id="VVD74257.1"/>
    </source>
</evidence>
<reference evidence="1 2" key="1">
    <citation type="submission" date="2019-08" db="EMBL/GenBank/DDBJ databases">
        <authorList>
            <person name="Peeters C."/>
        </authorList>
    </citation>
    <scope>NUCLEOTIDE SEQUENCE [LARGE SCALE GENOMIC DNA]</scope>
    <source>
        <strain evidence="1 2">LMG 31112</strain>
    </source>
</reference>